<evidence type="ECO:0008006" key="3">
    <source>
        <dbReference type="Google" id="ProtNLM"/>
    </source>
</evidence>
<sequence length="243" mass="27639">MELRRCGGVFLFLIDKQFRFETIKNGGNTPCHQTINSIFTLCNQNKTMCMTEKPQIKLSETVVLIDAAFLNFVITDMKAYFEAHLQRSLQEIDLSALAIYLTLDAGIAEGDNDVQFIFVYDKDSDRLVHCQPSDLKEELNGVAFRCPYGEYSFAGVSSEGMVSREELFMDILAIISDSAEVKKMIVVSFNEEYGDRVSAALDEVKKKEVIQLRMNEPENTLEYKWDMLAFSVMQAMGIRAEEL</sequence>
<dbReference type="EMBL" id="AWSV01000083">
    <property type="protein sequence ID" value="ERI85656.1"/>
    <property type="molecule type" value="Genomic_DNA"/>
</dbReference>
<dbReference type="AlphaFoldDB" id="U2E0B0"/>
<organism evidence="1 2">
    <name type="scientific">Bacteroides pyogenes F0041</name>
    <dbReference type="NCBI Taxonomy" id="1321819"/>
    <lineage>
        <taxon>Bacteria</taxon>
        <taxon>Pseudomonadati</taxon>
        <taxon>Bacteroidota</taxon>
        <taxon>Bacteroidia</taxon>
        <taxon>Bacteroidales</taxon>
        <taxon>Bacteroidaceae</taxon>
        <taxon>Bacteroides</taxon>
    </lineage>
</organism>
<accession>U2E0B0</accession>
<dbReference type="Proteomes" id="UP000016496">
    <property type="component" value="Unassembled WGS sequence"/>
</dbReference>
<gene>
    <name evidence="1" type="ORF">HMPREF1981_01526</name>
</gene>
<reference evidence="1 2" key="1">
    <citation type="submission" date="2013-08" db="EMBL/GenBank/DDBJ databases">
        <authorList>
            <person name="Weinstock G."/>
            <person name="Sodergren E."/>
            <person name="Wylie T."/>
            <person name="Fulton L."/>
            <person name="Fulton R."/>
            <person name="Fronick C."/>
            <person name="O'Laughlin M."/>
            <person name="Godfrey J."/>
            <person name="Miner T."/>
            <person name="Herter B."/>
            <person name="Appelbaum E."/>
            <person name="Cordes M."/>
            <person name="Lek S."/>
            <person name="Wollam A."/>
            <person name="Pepin K.H."/>
            <person name="Palsikar V.B."/>
            <person name="Mitreva M."/>
            <person name="Wilson R.K."/>
        </authorList>
    </citation>
    <scope>NUCLEOTIDE SEQUENCE [LARGE SCALE GENOMIC DNA]</scope>
    <source>
        <strain evidence="1 2">F0041</strain>
    </source>
</reference>
<protein>
    <recommendedName>
        <fullName evidence="3">L-selectin</fullName>
    </recommendedName>
</protein>
<comment type="caution">
    <text evidence="1">The sequence shown here is derived from an EMBL/GenBank/DDBJ whole genome shotgun (WGS) entry which is preliminary data.</text>
</comment>
<dbReference type="InterPro" id="IPR046729">
    <property type="entry name" value="DUF6621"/>
</dbReference>
<dbReference type="HOGENOM" id="CLU_114417_0_0_10"/>
<dbReference type="Pfam" id="PF20326">
    <property type="entry name" value="DUF6621"/>
    <property type="match status" value="1"/>
</dbReference>
<evidence type="ECO:0000313" key="2">
    <source>
        <dbReference type="Proteomes" id="UP000016496"/>
    </source>
</evidence>
<proteinExistence type="predicted"/>
<dbReference type="PATRIC" id="fig|1321819.3.peg.1405"/>
<name>U2E0B0_9BACE</name>
<evidence type="ECO:0000313" key="1">
    <source>
        <dbReference type="EMBL" id="ERI85656.1"/>
    </source>
</evidence>